<sequence length="285" mass="31310">MASQTQTGADRSAAALGLGYKQWTRKDLAVILSHYGGPFGERDSNNVLIGLLNELAAQRGLTREDRLTIINAHKAGTSDGSDDEMSEDELAEELPSLSEEERDLPEYTATMSMPNSTGQRRTRGLRLTASEVANRPLLVNRPVVGNRPATVNSRAPIRRSNPASANRQRSTTHPELNHRARPRATRAATTIPPRSGPATPRAIKALNHECLICYDSFDPVKTLIRQPTLSCVHEVNICRPCLAASISSQLETKLWTHVGCPTPACEELLEYGDVQKFAEPHIFSR</sequence>
<organism evidence="2 3">
    <name type="scientific">Letharia lupina</name>
    <dbReference type="NCBI Taxonomy" id="560253"/>
    <lineage>
        <taxon>Eukaryota</taxon>
        <taxon>Fungi</taxon>
        <taxon>Dikarya</taxon>
        <taxon>Ascomycota</taxon>
        <taxon>Pezizomycotina</taxon>
        <taxon>Lecanoromycetes</taxon>
        <taxon>OSLEUM clade</taxon>
        <taxon>Lecanoromycetidae</taxon>
        <taxon>Lecanorales</taxon>
        <taxon>Lecanorineae</taxon>
        <taxon>Parmeliaceae</taxon>
        <taxon>Letharia</taxon>
    </lineage>
</organism>
<dbReference type="InterPro" id="IPR013083">
    <property type="entry name" value="Znf_RING/FYVE/PHD"/>
</dbReference>
<feature type="compositionally biased region" description="Acidic residues" evidence="1">
    <location>
        <begin position="80"/>
        <end position="100"/>
    </location>
</feature>
<evidence type="ECO:0000256" key="1">
    <source>
        <dbReference type="SAM" id="MobiDB-lite"/>
    </source>
</evidence>
<feature type="region of interest" description="Disordered" evidence="1">
    <location>
        <begin position="74"/>
        <end position="100"/>
    </location>
</feature>
<dbReference type="Gene3D" id="3.30.40.10">
    <property type="entry name" value="Zinc/RING finger domain, C3HC4 (zinc finger)"/>
    <property type="match status" value="1"/>
</dbReference>
<comment type="caution">
    <text evidence="2">The sequence shown here is derived from an EMBL/GenBank/DDBJ whole genome shotgun (WGS) entry which is preliminary data.</text>
</comment>
<dbReference type="EMBL" id="JACCJB010000002">
    <property type="protein sequence ID" value="KAF6229855.1"/>
    <property type="molecule type" value="Genomic_DNA"/>
</dbReference>
<gene>
    <name evidence="2" type="ORF">HO133_004192</name>
</gene>
<protein>
    <recommendedName>
        <fullName evidence="4">RING-type domain-containing protein</fullName>
    </recommendedName>
</protein>
<feature type="region of interest" description="Disordered" evidence="1">
    <location>
        <begin position="146"/>
        <end position="197"/>
    </location>
</feature>
<proteinExistence type="predicted"/>
<evidence type="ECO:0000313" key="2">
    <source>
        <dbReference type="EMBL" id="KAF6229855.1"/>
    </source>
</evidence>
<accession>A0A8H6FJS7</accession>
<feature type="compositionally biased region" description="Polar residues" evidence="1">
    <location>
        <begin position="161"/>
        <end position="174"/>
    </location>
</feature>
<reference evidence="2 3" key="1">
    <citation type="journal article" date="2020" name="Genomics">
        <title>Complete, high-quality genomes from long-read metagenomic sequencing of two wolf lichen thalli reveals enigmatic genome architecture.</title>
        <authorList>
            <person name="McKenzie S.K."/>
            <person name="Walston R.F."/>
            <person name="Allen J.L."/>
        </authorList>
    </citation>
    <scope>NUCLEOTIDE SEQUENCE [LARGE SCALE GENOMIC DNA]</scope>
    <source>
        <strain evidence="2">WasteWater1</strain>
    </source>
</reference>
<evidence type="ECO:0008006" key="4">
    <source>
        <dbReference type="Google" id="ProtNLM"/>
    </source>
</evidence>
<dbReference type="AlphaFoldDB" id="A0A8H6FJS7"/>
<dbReference type="SUPFAM" id="SSF57850">
    <property type="entry name" value="RING/U-box"/>
    <property type="match status" value="1"/>
</dbReference>
<dbReference type="RefSeq" id="XP_037157112.1">
    <property type="nucleotide sequence ID" value="XM_037295111.1"/>
</dbReference>
<dbReference type="Proteomes" id="UP000593566">
    <property type="component" value="Unassembled WGS sequence"/>
</dbReference>
<evidence type="ECO:0000313" key="3">
    <source>
        <dbReference type="Proteomes" id="UP000593566"/>
    </source>
</evidence>
<keyword evidence="3" id="KW-1185">Reference proteome</keyword>
<dbReference type="GeneID" id="59332601"/>
<name>A0A8H6FJS7_9LECA</name>